<reference evidence="2" key="1">
    <citation type="submission" date="2010-08" db="EMBL/GenBank/DDBJ databases">
        <authorList>
            <consortium name="Caenorhabditis japonica Sequencing Consortium"/>
            <person name="Wilson R.K."/>
        </authorList>
    </citation>
    <scope>NUCLEOTIDE SEQUENCE [LARGE SCALE GENOMIC DNA]</scope>
    <source>
        <strain evidence="2">DF5081</strain>
    </source>
</reference>
<sequence length="72" mass="7834">MLSIVLTMNVISYAEETFGLPKDPIKAFLDTSSPDIPTPSDNATAAERSVTCVCAHPRCAFSSRTTRPLSFR</sequence>
<protein>
    <submittedName>
        <fullName evidence="1">Uncharacterized protein</fullName>
    </submittedName>
</protein>
<dbReference type="EnsemblMetazoa" id="CJA37722.1">
    <property type="protein sequence ID" value="CJA37722.1"/>
    <property type="gene ID" value="WBGene00213569"/>
</dbReference>
<name>A0A8R1IV96_CAEJA</name>
<accession>A0A8R1IV96</accession>
<evidence type="ECO:0000313" key="2">
    <source>
        <dbReference type="Proteomes" id="UP000005237"/>
    </source>
</evidence>
<evidence type="ECO:0000313" key="1">
    <source>
        <dbReference type="EnsemblMetazoa" id="CJA37722.1"/>
    </source>
</evidence>
<reference evidence="1" key="2">
    <citation type="submission" date="2022-06" db="UniProtKB">
        <authorList>
            <consortium name="EnsemblMetazoa"/>
        </authorList>
    </citation>
    <scope>IDENTIFICATION</scope>
    <source>
        <strain evidence="1">DF5081</strain>
    </source>
</reference>
<proteinExistence type="predicted"/>
<organism evidence="1 2">
    <name type="scientific">Caenorhabditis japonica</name>
    <dbReference type="NCBI Taxonomy" id="281687"/>
    <lineage>
        <taxon>Eukaryota</taxon>
        <taxon>Metazoa</taxon>
        <taxon>Ecdysozoa</taxon>
        <taxon>Nematoda</taxon>
        <taxon>Chromadorea</taxon>
        <taxon>Rhabditida</taxon>
        <taxon>Rhabditina</taxon>
        <taxon>Rhabditomorpha</taxon>
        <taxon>Rhabditoidea</taxon>
        <taxon>Rhabditidae</taxon>
        <taxon>Peloderinae</taxon>
        <taxon>Caenorhabditis</taxon>
    </lineage>
</organism>
<dbReference type="Proteomes" id="UP000005237">
    <property type="component" value="Unassembled WGS sequence"/>
</dbReference>
<keyword evidence="2" id="KW-1185">Reference proteome</keyword>
<dbReference type="AlphaFoldDB" id="A0A8R1IV96"/>